<keyword evidence="10" id="KW-1185">Reference proteome</keyword>
<organism evidence="9 10">
    <name type="scientific">Tritrichomonas musculus</name>
    <dbReference type="NCBI Taxonomy" id="1915356"/>
    <lineage>
        <taxon>Eukaryota</taxon>
        <taxon>Metamonada</taxon>
        <taxon>Parabasalia</taxon>
        <taxon>Tritrichomonadida</taxon>
        <taxon>Tritrichomonadidae</taxon>
        <taxon>Tritrichomonas</taxon>
    </lineage>
</organism>
<protein>
    <submittedName>
        <fullName evidence="9">TM2 domain-containing protein 2</fullName>
    </submittedName>
</protein>
<evidence type="ECO:0000256" key="7">
    <source>
        <dbReference type="SAM" id="SignalP"/>
    </source>
</evidence>
<accession>A0ABR2KR05</accession>
<dbReference type="InterPro" id="IPR050932">
    <property type="entry name" value="TM2D1-3-like"/>
</dbReference>
<dbReference type="EMBL" id="JAPFFF010000003">
    <property type="protein sequence ID" value="KAK8893572.1"/>
    <property type="molecule type" value="Genomic_DNA"/>
</dbReference>
<evidence type="ECO:0000313" key="10">
    <source>
        <dbReference type="Proteomes" id="UP001470230"/>
    </source>
</evidence>
<evidence type="ECO:0000256" key="2">
    <source>
        <dbReference type="ARBA" id="ARBA00008284"/>
    </source>
</evidence>
<feature type="domain" description="TM2" evidence="8">
    <location>
        <begin position="120"/>
        <end position="168"/>
    </location>
</feature>
<keyword evidence="7" id="KW-0732">Signal</keyword>
<evidence type="ECO:0000256" key="4">
    <source>
        <dbReference type="ARBA" id="ARBA00022989"/>
    </source>
</evidence>
<evidence type="ECO:0000256" key="1">
    <source>
        <dbReference type="ARBA" id="ARBA00004141"/>
    </source>
</evidence>
<evidence type="ECO:0000256" key="6">
    <source>
        <dbReference type="SAM" id="Phobius"/>
    </source>
</evidence>
<comment type="caution">
    <text evidence="9">The sequence shown here is derived from an EMBL/GenBank/DDBJ whole genome shotgun (WGS) entry which is preliminary data.</text>
</comment>
<evidence type="ECO:0000256" key="5">
    <source>
        <dbReference type="ARBA" id="ARBA00023136"/>
    </source>
</evidence>
<keyword evidence="5 6" id="KW-0472">Membrane</keyword>
<feature type="chain" id="PRO_5046223763" evidence="7">
    <location>
        <begin position="17"/>
        <end position="186"/>
    </location>
</feature>
<reference evidence="9 10" key="1">
    <citation type="submission" date="2024-04" db="EMBL/GenBank/DDBJ databases">
        <title>Tritrichomonas musculus Genome.</title>
        <authorList>
            <person name="Alves-Ferreira E."/>
            <person name="Grigg M."/>
            <person name="Lorenzi H."/>
            <person name="Galac M."/>
        </authorList>
    </citation>
    <scope>NUCLEOTIDE SEQUENCE [LARGE SCALE GENOMIC DNA]</scope>
    <source>
        <strain evidence="9 10">EAF2021</strain>
    </source>
</reference>
<evidence type="ECO:0000256" key="3">
    <source>
        <dbReference type="ARBA" id="ARBA00022692"/>
    </source>
</evidence>
<feature type="signal peptide" evidence="7">
    <location>
        <begin position="1"/>
        <end position="16"/>
    </location>
</feature>
<comment type="similarity">
    <text evidence="2">Belongs to the TM2 family.</text>
</comment>
<dbReference type="Pfam" id="PF05154">
    <property type="entry name" value="TM2"/>
    <property type="match status" value="1"/>
</dbReference>
<keyword evidence="4 6" id="KW-1133">Transmembrane helix</keyword>
<evidence type="ECO:0000259" key="8">
    <source>
        <dbReference type="Pfam" id="PF05154"/>
    </source>
</evidence>
<feature type="transmembrane region" description="Helical" evidence="6">
    <location>
        <begin position="121"/>
        <end position="141"/>
    </location>
</feature>
<comment type="subcellular location">
    <subcellularLocation>
        <location evidence="1">Membrane</location>
        <topology evidence="1">Multi-pass membrane protein</topology>
    </subcellularLocation>
</comment>
<evidence type="ECO:0000313" key="9">
    <source>
        <dbReference type="EMBL" id="KAK8893572.1"/>
    </source>
</evidence>
<keyword evidence="3 6" id="KW-0812">Transmembrane</keyword>
<feature type="transmembrane region" description="Helical" evidence="6">
    <location>
        <begin position="153"/>
        <end position="174"/>
    </location>
</feature>
<proteinExistence type="inferred from homology"/>
<dbReference type="InterPro" id="IPR007829">
    <property type="entry name" value="TM2"/>
</dbReference>
<sequence length="186" mass="21270">MLYLTNIFLFLIRAQASIEYRDCEGGTNCKKEWDGQSAIYPCSLLPNEYRICVSKTLERFQPYFPDINPSNLTGDGCNNNYNNINIFGRAVCQPTKGIQCLGERYWVIDNYRCFEEGTYKYSYITALFTSIFFGIFGVDRYILGYAFLGTLKLLTLGGVGIWYIIDIILLTLGITKPNFGSFNNSY</sequence>
<name>A0ABR2KR05_9EUKA</name>
<dbReference type="PANTHER" id="PTHR21016:SF25">
    <property type="entry name" value="TM2 DOMAIN-CONTAINING PROTEIN DDB_G0277895-RELATED"/>
    <property type="match status" value="1"/>
</dbReference>
<gene>
    <name evidence="9" type="ORF">M9Y10_021995</name>
</gene>
<dbReference type="PANTHER" id="PTHR21016">
    <property type="entry name" value="BETA-AMYLOID BINDING PROTEIN-RELATED"/>
    <property type="match status" value="1"/>
</dbReference>
<dbReference type="Proteomes" id="UP001470230">
    <property type="component" value="Unassembled WGS sequence"/>
</dbReference>